<dbReference type="STRING" id="1802624.A2982_03445"/>
<evidence type="ECO:0008006" key="5">
    <source>
        <dbReference type="Google" id="ProtNLM"/>
    </source>
</evidence>
<feature type="transmembrane region" description="Helical" evidence="2">
    <location>
        <begin position="61"/>
        <end position="78"/>
    </location>
</feature>
<keyword evidence="2" id="KW-0812">Transmembrane</keyword>
<feature type="region of interest" description="Disordered" evidence="1">
    <location>
        <begin position="1"/>
        <end position="36"/>
    </location>
</feature>
<keyword evidence="2" id="KW-0472">Membrane</keyword>
<dbReference type="Gene3D" id="2.130.10.10">
    <property type="entry name" value="YVTN repeat-like/Quinoprotein amine dehydrogenase"/>
    <property type="match status" value="1"/>
</dbReference>
<organism evidence="3 4">
    <name type="scientific">candidate division WWE3 bacterium RIFCSPLOWO2_01_FULL_39_13</name>
    <dbReference type="NCBI Taxonomy" id="1802624"/>
    <lineage>
        <taxon>Bacteria</taxon>
        <taxon>Katanobacteria</taxon>
    </lineage>
</organism>
<dbReference type="SUPFAM" id="SSF69304">
    <property type="entry name" value="Tricorn protease N-terminal domain"/>
    <property type="match status" value="1"/>
</dbReference>
<keyword evidence="2" id="KW-1133">Transmembrane helix</keyword>
<evidence type="ECO:0000256" key="1">
    <source>
        <dbReference type="SAM" id="MobiDB-lite"/>
    </source>
</evidence>
<evidence type="ECO:0000313" key="4">
    <source>
        <dbReference type="Proteomes" id="UP000178771"/>
    </source>
</evidence>
<dbReference type="InterPro" id="IPR015943">
    <property type="entry name" value="WD40/YVTN_repeat-like_dom_sf"/>
</dbReference>
<reference evidence="3 4" key="1">
    <citation type="journal article" date="2016" name="Nat. Commun.">
        <title>Thousands of microbial genomes shed light on interconnected biogeochemical processes in an aquifer system.</title>
        <authorList>
            <person name="Anantharaman K."/>
            <person name="Brown C.T."/>
            <person name="Hug L.A."/>
            <person name="Sharon I."/>
            <person name="Castelle C.J."/>
            <person name="Probst A.J."/>
            <person name="Thomas B.C."/>
            <person name="Singh A."/>
            <person name="Wilkins M.J."/>
            <person name="Karaoz U."/>
            <person name="Brodie E.L."/>
            <person name="Williams K.H."/>
            <person name="Hubbard S.S."/>
            <person name="Banfield J.F."/>
        </authorList>
    </citation>
    <scope>NUCLEOTIDE SEQUENCE [LARGE SCALE GENOMIC DNA]</scope>
</reference>
<dbReference type="AlphaFoldDB" id="A0A1F4V3G0"/>
<dbReference type="Proteomes" id="UP000178771">
    <property type="component" value="Unassembled WGS sequence"/>
</dbReference>
<protein>
    <recommendedName>
        <fullName evidence="5">Dipeptidylpeptidase IV N-terminal domain-containing protein</fullName>
    </recommendedName>
</protein>
<accession>A0A1F4V3G0</accession>
<name>A0A1F4V3G0_UNCKA</name>
<sequence>MDQAENKVQDPAFPAKDIPKENSMLPDMSGEDNGSKVNQSEYAEKLPLFSRQQIRKYMSKAVLLFLIIFLIPAGIFAYKKFWPMTQTPTPAPPPDENPIIPPPPEKQPVLLAYVKNQKEIWVADSNGENKIKAAELPPGSLKTFTALNWKAKDKIAYSSCEEKTGCDLVTIDLNDKSTSLEDRTKATIIRKFTFSTDDNYLAYITDDTKNTNLYLRTGAITSSLASFRTAVDETKVKSRVLFTKDNQYVVFSTLRKDLIPSKEDKTKMTELIYPIIYAFSPNGAKVDEIRDAADPFLVENNLIGYTQSGKFLYKEIGSTEFSEITESSGLQLVMSPDKTKIAYWKTDDEFATSVVLGLFETKTNIHRNIIRGVILPVWLSDDKLIGIKVDNCIGESCLLYEFKTASIGIIDINNGNIQLIDQGKSITEVSTNNAY</sequence>
<proteinExistence type="predicted"/>
<evidence type="ECO:0000313" key="3">
    <source>
        <dbReference type="EMBL" id="OGC51698.1"/>
    </source>
</evidence>
<dbReference type="EMBL" id="MEVH01000015">
    <property type="protein sequence ID" value="OGC51698.1"/>
    <property type="molecule type" value="Genomic_DNA"/>
</dbReference>
<gene>
    <name evidence="3" type="ORF">A2982_03445</name>
</gene>
<comment type="caution">
    <text evidence="3">The sequence shown here is derived from an EMBL/GenBank/DDBJ whole genome shotgun (WGS) entry which is preliminary data.</text>
</comment>
<evidence type="ECO:0000256" key="2">
    <source>
        <dbReference type="SAM" id="Phobius"/>
    </source>
</evidence>